<evidence type="ECO:0000256" key="3">
    <source>
        <dbReference type="ARBA" id="ARBA00022553"/>
    </source>
</evidence>
<evidence type="ECO:0000256" key="5">
    <source>
        <dbReference type="ARBA" id="ARBA00022777"/>
    </source>
</evidence>
<name>F0SGK9_RUBBR</name>
<dbReference type="PANTHER" id="PTHR43304">
    <property type="entry name" value="PHYTOCHROME-LIKE PROTEIN CPH1"/>
    <property type="match status" value="1"/>
</dbReference>
<dbReference type="STRING" id="756272.Plabr_4037"/>
<dbReference type="InterPro" id="IPR036097">
    <property type="entry name" value="HisK_dim/P_sf"/>
</dbReference>
<dbReference type="SMART" id="SM00387">
    <property type="entry name" value="HATPase_c"/>
    <property type="match status" value="1"/>
</dbReference>
<dbReference type="EMBL" id="CP002546">
    <property type="protein sequence ID" value="ADY61614.1"/>
    <property type="molecule type" value="Genomic_DNA"/>
</dbReference>
<dbReference type="Gene3D" id="3.30.450.20">
    <property type="entry name" value="PAS domain"/>
    <property type="match status" value="4"/>
</dbReference>
<dbReference type="SMART" id="SM00388">
    <property type="entry name" value="HisKA"/>
    <property type="match status" value="1"/>
</dbReference>
<dbReference type="SUPFAM" id="SSF55785">
    <property type="entry name" value="PYP-like sensor domain (PAS domain)"/>
    <property type="match status" value="4"/>
</dbReference>
<dbReference type="GO" id="GO:0000155">
    <property type="term" value="F:phosphorelay sensor kinase activity"/>
    <property type="evidence" value="ECO:0007669"/>
    <property type="project" value="InterPro"/>
</dbReference>
<dbReference type="InterPro" id="IPR000014">
    <property type="entry name" value="PAS"/>
</dbReference>
<sequence>MDLFRSARVFARTARPDDVLRKEGRPVDMSVESLLDSVLDHSSLILWAVDLEGTFTLSRGAGLRELGLDDGQVVGQNCFDLYASFPSIQQSIRSGLLGNEHRDIVEVNGSIFESWYCPVRNEDDEIQGLVGISSAVTELAKSRQDFYDATAHFHLAFQESPVVMMILKAAGGAFVDANQSFEKVTGFSRQAVAGRTGDELGLWNTRDFFPPVDEPWSEFESFNDRMIHAVSKAGTPLILVAAAAQIKFEDQPCLLVFARDATSETKTARELEKSERRFSTLAKQAPVGIFQCNQAGEIVYANDYFWRGVGQSDRLARGIQPEQPHWFEFFQTNSEALKQDWQNAASLNVSFRRELRVESGPEAFEWGLLQIDEFSEEEGQFLGSLADITAMKQTESASALQRRELEKAVRQRTDAVERAIAELRHEVQQRTEIAQQLKISQEEMQAVVNNAVDFILRVNCEGRIVYINRVAEGLTRDQVINSHALDWVRGEYVEPMVEHLTRLLEDGVELSFEAPLHYPNGDVRICAMKGAAIKVDGEIIGASIVARDITRERNLEKEARRRLEELSHIARLSIVGEMSATMSHELKQPLLAIGNYASGCLSRLDDGTYTTADVVKHLQTINRLSEQGCQILRRTRDFVSNRPFDPKPTSIKTVIDNSLEFVQSEAKTRQVEIGVECEKDLPESCLDGIQIQQVVINLLMNALEAIQESVKTTPHRITLRAFRSNGEWVTLLIQDTADGIPEDFMEAMFDAFQTRKQNGLGMGLAISRGIIENHGGTLKVKYTGPEGTIFQMRLPSCS</sequence>
<dbReference type="Pfam" id="PF08448">
    <property type="entry name" value="PAS_4"/>
    <property type="match status" value="1"/>
</dbReference>
<evidence type="ECO:0000256" key="2">
    <source>
        <dbReference type="ARBA" id="ARBA00012438"/>
    </source>
</evidence>
<dbReference type="Proteomes" id="UP000006860">
    <property type="component" value="Chromosome"/>
</dbReference>
<dbReference type="HOGENOM" id="CLU_352275_0_0_0"/>
<reference evidence="8" key="1">
    <citation type="submission" date="2011-02" db="EMBL/GenBank/DDBJ databases">
        <title>The complete genome of Planctomyces brasiliensis DSM 5305.</title>
        <authorList>
            <person name="Lucas S."/>
            <person name="Copeland A."/>
            <person name="Lapidus A."/>
            <person name="Bruce D."/>
            <person name="Goodwin L."/>
            <person name="Pitluck S."/>
            <person name="Kyrpides N."/>
            <person name="Mavromatis K."/>
            <person name="Pagani I."/>
            <person name="Ivanova N."/>
            <person name="Ovchinnikova G."/>
            <person name="Lu M."/>
            <person name="Detter J.C."/>
            <person name="Han C."/>
            <person name="Land M."/>
            <person name="Hauser L."/>
            <person name="Markowitz V."/>
            <person name="Cheng J.-F."/>
            <person name="Hugenholtz P."/>
            <person name="Woyke T."/>
            <person name="Wu D."/>
            <person name="Tindall B."/>
            <person name="Pomrenke H.G."/>
            <person name="Brambilla E."/>
            <person name="Klenk H.-P."/>
            <person name="Eisen J.A."/>
        </authorList>
    </citation>
    <scope>NUCLEOTIDE SEQUENCE [LARGE SCALE GENOMIC DNA]</scope>
    <source>
        <strain evidence="8">ATCC 49424 / DSM 5305 / JCM 21570 / NBRC 103401 / IFAM 1448</strain>
    </source>
</reference>
<dbReference type="PROSITE" id="PS50109">
    <property type="entry name" value="HIS_KIN"/>
    <property type="match status" value="1"/>
</dbReference>
<keyword evidence="3" id="KW-0597">Phosphoprotein</keyword>
<evidence type="ECO:0000256" key="1">
    <source>
        <dbReference type="ARBA" id="ARBA00000085"/>
    </source>
</evidence>
<evidence type="ECO:0000256" key="4">
    <source>
        <dbReference type="ARBA" id="ARBA00022679"/>
    </source>
</evidence>
<feature type="domain" description="Histidine kinase" evidence="6">
    <location>
        <begin position="581"/>
        <end position="798"/>
    </location>
</feature>
<dbReference type="InterPro" id="IPR003594">
    <property type="entry name" value="HATPase_dom"/>
</dbReference>
<dbReference type="InterPro" id="IPR013656">
    <property type="entry name" value="PAS_4"/>
</dbReference>
<dbReference type="CDD" id="cd00082">
    <property type="entry name" value="HisKA"/>
    <property type="match status" value="1"/>
</dbReference>
<dbReference type="eggNOG" id="COG2203">
    <property type="taxonomic scope" value="Bacteria"/>
</dbReference>
<dbReference type="eggNOG" id="COG4191">
    <property type="taxonomic scope" value="Bacteria"/>
</dbReference>
<dbReference type="InterPro" id="IPR052162">
    <property type="entry name" value="Sensor_kinase/Photoreceptor"/>
</dbReference>
<gene>
    <name evidence="7" type="ordered locus">Plabr_4037</name>
</gene>
<dbReference type="EC" id="2.7.13.3" evidence="2"/>
<dbReference type="Gene3D" id="1.10.287.130">
    <property type="match status" value="1"/>
</dbReference>
<dbReference type="Gene3D" id="3.30.565.10">
    <property type="entry name" value="Histidine kinase-like ATPase, C-terminal domain"/>
    <property type="match status" value="1"/>
</dbReference>
<dbReference type="PRINTS" id="PR00344">
    <property type="entry name" value="BCTRLSENSOR"/>
</dbReference>
<proteinExistence type="predicted"/>
<dbReference type="OrthoDB" id="290376at2"/>
<dbReference type="InterPro" id="IPR035965">
    <property type="entry name" value="PAS-like_dom_sf"/>
</dbReference>
<evidence type="ECO:0000313" key="7">
    <source>
        <dbReference type="EMBL" id="ADY61614.1"/>
    </source>
</evidence>
<evidence type="ECO:0000259" key="6">
    <source>
        <dbReference type="PROSITE" id="PS50109"/>
    </source>
</evidence>
<dbReference type="Pfam" id="PF13188">
    <property type="entry name" value="PAS_8"/>
    <property type="match status" value="2"/>
</dbReference>
<dbReference type="CDD" id="cd00130">
    <property type="entry name" value="PAS"/>
    <property type="match status" value="1"/>
</dbReference>
<dbReference type="RefSeq" id="WP_013630331.1">
    <property type="nucleotide sequence ID" value="NC_015174.1"/>
</dbReference>
<dbReference type="InterPro" id="IPR004358">
    <property type="entry name" value="Sig_transdc_His_kin-like_C"/>
</dbReference>
<evidence type="ECO:0000313" key="8">
    <source>
        <dbReference type="Proteomes" id="UP000006860"/>
    </source>
</evidence>
<accession>F0SGK9</accession>
<organism evidence="7 8">
    <name type="scientific">Rubinisphaera brasiliensis (strain ATCC 49424 / DSM 5305 / JCM 21570 / IAM 15109 / NBRC 103401 / IFAM 1448)</name>
    <name type="common">Planctomyces brasiliensis</name>
    <dbReference type="NCBI Taxonomy" id="756272"/>
    <lineage>
        <taxon>Bacteria</taxon>
        <taxon>Pseudomonadati</taxon>
        <taxon>Planctomycetota</taxon>
        <taxon>Planctomycetia</taxon>
        <taxon>Planctomycetales</taxon>
        <taxon>Planctomycetaceae</taxon>
        <taxon>Rubinisphaera</taxon>
    </lineage>
</organism>
<dbReference type="InterPro" id="IPR003661">
    <property type="entry name" value="HisK_dim/P_dom"/>
</dbReference>
<dbReference type="SMART" id="SM00091">
    <property type="entry name" value="PAS"/>
    <property type="match status" value="4"/>
</dbReference>
<keyword evidence="4" id="KW-0808">Transferase</keyword>
<dbReference type="PANTHER" id="PTHR43304:SF1">
    <property type="entry name" value="PAC DOMAIN-CONTAINING PROTEIN"/>
    <property type="match status" value="1"/>
</dbReference>
<dbReference type="SUPFAM" id="SSF55874">
    <property type="entry name" value="ATPase domain of HSP90 chaperone/DNA topoisomerase II/histidine kinase"/>
    <property type="match status" value="1"/>
</dbReference>
<protein>
    <recommendedName>
        <fullName evidence="2">histidine kinase</fullName>
        <ecNumber evidence="2">2.7.13.3</ecNumber>
    </recommendedName>
</protein>
<dbReference type="Pfam" id="PF02518">
    <property type="entry name" value="HATPase_c"/>
    <property type="match status" value="1"/>
</dbReference>
<keyword evidence="8" id="KW-1185">Reference proteome</keyword>
<dbReference type="InterPro" id="IPR005467">
    <property type="entry name" value="His_kinase_dom"/>
</dbReference>
<dbReference type="InterPro" id="IPR036890">
    <property type="entry name" value="HATPase_C_sf"/>
</dbReference>
<comment type="catalytic activity">
    <reaction evidence="1">
        <text>ATP + protein L-histidine = ADP + protein N-phospho-L-histidine.</text>
        <dbReference type="EC" id="2.7.13.3"/>
    </reaction>
</comment>
<dbReference type="NCBIfam" id="TIGR00229">
    <property type="entry name" value="sensory_box"/>
    <property type="match status" value="3"/>
</dbReference>
<keyword evidence="5 7" id="KW-0418">Kinase</keyword>
<dbReference type="AlphaFoldDB" id="F0SGK9"/>
<dbReference type="KEGG" id="pbs:Plabr_4037"/>
<dbReference type="SUPFAM" id="SSF47384">
    <property type="entry name" value="Homodimeric domain of signal transducing histidine kinase"/>
    <property type="match status" value="1"/>
</dbReference>